<accession>A0ABQ0Q169</accession>
<name>A0ABQ0Q169_9PROT</name>
<protein>
    <submittedName>
        <fullName evidence="2">4-hydroxyphenylpyruvate dioxygenase</fullName>
    </submittedName>
</protein>
<keyword evidence="3" id="KW-1185">Reference proteome</keyword>
<dbReference type="RefSeq" id="WP_264814884.1">
    <property type="nucleotide sequence ID" value="NZ_BAPV01000007.1"/>
</dbReference>
<dbReference type="Gene3D" id="3.20.20.150">
    <property type="entry name" value="Divalent-metal-dependent TIM barrel enzymes"/>
    <property type="match status" value="1"/>
</dbReference>
<dbReference type="Proteomes" id="UP001062776">
    <property type="component" value="Unassembled WGS sequence"/>
</dbReference>
<comment type="caution">
    <text evidence="2">The sequence shown here is derived from an EMBL/GenBank/DDBJ whole genome shotgun (WGS) entry which is preliminary data.</text>
</comment>
<keyword evidence="2" id="KW-0223">Dioxygenase</keyword>
<gene>
    <name evidence="2" type="ORF">AA0535_1068</name>
</gene>
<dbReference type="PANTHER" id="PTHR12110">
    <property type="entry name" value="HYDROXYPYRUVATE ISOMERASE"/>
    <property type="match status" value="1"/>
</dbReference>
<dbReference type="SUPFAM" id="SSF51658">
    <property type="entry name" value="Xylose isomerase-like"/>
    <property type="match status" value="1"/>
</dbReference>
<evidence type="ECO:0000259" key="1">
    <source>
        <dbReference type="Pfam" id="PF01261"/>
    </source>
</evidence>
<evidence type="ECO:0000313" key="3">
    <source>
        <dbReference type="Proteomes" id="UP001062776"/>
    </source>
</evidence>
<dbReference type="EMBL" id="BAPV01000007">
    <property type="protein sequence ID" value="GBQ86638.1"/>
    <property type="molecule type" value="Genomic_DNA"/>
</dbReference>
<dbReference type="GO" id="GO:0051213">
    <property type="term" value="F:dioxygenase activity"/>
    <property type="evidence" value="ECO:0007669"/>
    <property type="project" value="UniProtKB-KW"/>
</dbReference>
<sequence>MTGSFPFRFGVNEFTTQPWSFEEDVAHYASLGVDAIEVCEAKLDPSRAAAQMELASQSGLAISAVQPRIRTFFGSRMAPQPEAVEARVDAFAQSLKTLAPHAEGASFVMNTGAPHDGNMQRCLDETVHYLRRLAPLAADLGVKIAIEPLNPTSINVETAIWTIDQALDLLDAVGHASCGLCLDYWNIWQQPDCSAAIRRAGHRIFVVQASDWRTPLSGMDRIVPGSGAIPLGPLLHATWEAGFRGVCTLEIFSSDVPDSLYDQDLEDVIRHSKQGLRRAWDDHAAKALRAA</sequence>
<dbReference type="InterPro" id="IPR013022">
    <property type="entry name" value="Xyl_isomerase-like_TIM-brl"/>
</dbReference>
<reference evidence="2" key="1">
    <citation type="submission" date="2013-04" db="EMBL/GenBank/DDBJ databases">
        <title>The genome sequencing project of 58 acetic acid bacteria.</title>
        <authorList>
            <person name="Okamoto-Kainuma A."/>
            <person name="Ishikawa M."/>
            <person name="Umino S."/>
            <person name="Koizumi Y."/>
            <person name="Shiwa Y."/>
            <person name="Yoshikawa H."/>
            <person name="Matsutani M."/>
            <person name="Matsushita K."/>
        </authorList>
    </citation>
    <scope>NUCLEOTIDE SEQUENCE</scope>
    <source>
        <strain evidence="2">NRIC 0535</strain>
    </source>
</reference>
<dbReference type="InterPro" id="IPR050312">
    <property type="entry name" value="IolE/XylAMocC-like"/>
</dbReference>
<dbReference type="InterPro" id="IPR036237">
    <property type="entry name" value="Xyl_isomerase-like_sf"/>
</dbReference>
<organism evidence="2 3">
    <name type="scientific">Asaia krungthepensis NRIC 0535</name>
    <dbReference type="NCBI Taxonomy" id="1307925"/>
    <lineage>
        <taxon>Bacteria</taxon>
        <taxon>Pseudomonadati</taxon>
        <taxon>Pseudomonadota</taxon>
        <taxon>Alphaproteobacteria</taxon>
        <taxon>Acetobacterales</taxon>
        <taxon>Acetobacteraceae</taxon>
        <taxon>Asaia</taxon>
    </lineage>
</organism>
<evidence type="ECO:0000313" key="2">
    <source>
        <dbReference type="EMBL" id="GBQ86638.1"/>
    </source>
</evidence>
<proteinExistence type="predicted"/>
<keyword evidence="2" id="KW-0560">Oxidoreductase</keyword>
<feature type="domain" description="Xylose isomerase-like TIM barrel" evidence="1">
    <location>
        <begin position="27"/>
        <end position="270"/>
    </location>
</feature>
<dbReference type="Pfam" id="PF01261">
    <property type="entry name" value="AP_endonuc_2"/>
    <property type="match status" value="1"/>
</dbReference>